<dbReference type="Proteomes" id="UP000267521">
    <property type="component" value="Unassembled WGS sequence"/>
</dbReference>
<comment type="caution">
    <text evidence="3">The sequence shown here is derived from an EMBL/GenBank/DDBJ whole genome shotgun (WGS) entry which is preliminary data.</text>
</comment>
<evidence type="ECO:0000313" key="3">
    <source>
        <dbReference type="EMBL" id="RMW99558.1"/>
    </source>
</evidence>
<dbReference type="SMART" id="SM00357">
    <property type="entry name" value="CSP"/>
    <property type="match status" value="1"/>
</dbReference>
<dbReference type="GO" id="GO:0005829">
    <property type="term" value="C:cytosol"/>
    <property type="evidence" value="ECO:0007669"/>
    <property type="project" value="UniProtKB-ARBA"/>
</dbReference>
<evidence type="ECO:0000256" key="1">
    <source>
        <dbReference type="SAM" id="Phobius"/>
    </source>
</evidence>
<dbReference type="SUPFAM" id="SSF50249">
    <property type="entry name" value="Nucleic acid-binding proteins"/>
    <property type="match status" value="1"/>
</dbReference>
<dbReference type="InterPro" id="IPR050181">
    <property type="entry name" value="Cold_shock_domain"/>
</dbReference>
<dbReference type="EMBL" id="RDQM01000004">
    <property type="protein sequence ID" value="RMW99558.1"/>
    <property type="molecule type" value="Genomic_DNA"/>
</dbReference>
<organism evidence="3 4">
    <name type="scientific">Allofranklinella schreckenbergeri</name>
    <dbReference type="NCBI Taxonomy" id="1076744"/>
    <lineage>
        <taxon>Bacteria</taxon>
        <taxon>Pseudomonadati</taxon>
        <taxon>Pseudomonadota</taxon>
        <taxon>Betaproteobacteria</taxon>
        <taxon>Burkholderiales</taxon>
        <taxon>Comamonadaceae</taxon>
        <taxon>Allofranklinella</taxon>
    </lineage>
</organism>
<reference evidence="3 4" key="1">
    <citation type="submission" date="2018-10" db="EMBL/GenBank/DDBJ databases">
        <title>Comamonadaceae CDC group NO-1 genome sequencing and assembly.</title>
        <authorList>
            <person name="Bernier A.-M."/>
            <person name="Bernard K."/>
        </authorList>
    </citation>
    <scope>NUCLEOTIDE SEQUENCE [LARGE SCALE GENOMIC DNA]</scope>
    <source>
        <strain evidence="3 4">NML970147</strain>
    </source>
</reference>
<accession>A0A3M6QAU3</accession>
<proteinExistence type="predicted"/>
<feature type="domain" description="CSD" evidence="2">
    <location>
        <begin position="2"/>
        <end position="68"/>
    </location>
</feature>
<sequence>MRFEGAVSRWNDGRGFGFLKASGNDDEEVFVHISEFPKDGRRPTVGERVSFEVVTDEKGKKKAKNLFCPDRPKAGYARAEKRLHARRGYSKARESASWLGLVFRVALLVIGVAVAYLHLQNEWQERRRRQELSQMLSSTPVTPVQATSSVYRCDGRTHCSQMTSCEEAKFFISNCPGTKMDSDNDGVPCESQWCSGGW</sequence>
<dbReference type="Gene3D" id="2.40.50.140">
    <property type="entry name" value="Nucleic acid-binding proteins"/>
    <property type="match status" value="1"/>
</dbReference>
<dbReference type="RefSeq" id="WP_122237769.1">
    <property type="nucleotide sequence ID" value="NZ_RDQM01000004.1"/>
</dbReference>
<name>A0A3M6QAU3_9BURK</name>
<evidence type="ECO:0000313" key="4">
    <source>
        <dbReference type="Proteomes" id="UP000267521"/>
    </source>
</evidence>
<dbReference type="PANTHER" id="PTHR11544">
    <property type="entry name" value="COLD SHOCK DOMAIN CONTAINING PROTEINS"/>
    <property type="match status" value="1"/>
</dbReference>
<dbReference type="InterPro" id="IPR011129">
    <property type="entry name" value="CSD"/>
</dbReference>
<protein>
    <submittedName>
        <fullName evidence="3">Cold-shock protein</fullName>
    </submittedName>
</protein>
<dbReference type="Pfam" id="PF05901">
    <property type="entry name" value="Excalibur"/>
    <property type="match status" value="1"/>
</dbReference>
<dbReference type="PROSITE" id="PS51857">
    <property type="entry name" value="CSD_2"/>
    <property type="match status" value="1"/>
</dbReference>
<dbReference type="SMART" id="SM00894">
    <property type="entry name" value="Excalibur"/>
    <property type="match status" value="1"/>
</dbReference>
<feature type="transmembrane region" description="Helical" evidence="1">
    <location>
        <begin position="96"/>
        <end position="119"/>
    </location>
</feature>
<dbReference type="InterPro" id="IPR012340">
    <property type="entry name" value="NA-bd_OB-fold"/>
</dbReference>
<dbReference type="Pfam" id="PF00313">
    <property type="entry name" value="CSD"/>
    <property type="match status" value="1"/>
</dbReference>
<keyword evidence="1" id="KW-0812">Transmembrane</keyword>
<dbReference type="InterPro" id="IPR008613">
    <property type="entry name" value="Excalibur_Ca-bd_domain"/>
</dbReference>
<dbReference type="InterPro" id="IPR002059">
    <property type="entry name" value="CSP_DNA-bd"/>
</dbReference>
<dbReference type="GO" id="GO:0003676">
    <property type="term" value="F:nucleic acid binding"/>
    <property type="evidence" value="ECO:0007669"/>
    <property type="project" value="InterPro"/>
</dbReference>
<keyword evidence="1" id="KW-0472">Membrane</keyword>
<dbReference type="AlphaFoldDB" id="A0A3M6QAU3"/>
<evidence type="ECO:0000259" key="2">
    <source>
        <dbReference type="PROSITE" id="PS51857"/>
    </source>
</evidence>
<keyword evidence="1" id="KW-1133">Transmembrane helix</keyword>
<gene>
    <name evidence="3" type="ORF">EBQ26_04180</name>
</gene>